<dbReference type="EMBL" id="PDPS01000021">
    <property type="protein sequence ID" value="PID58881.1"/>
    <property type="molecule type" value="Genomic_DNA"/>
</dbReference>
<sequence length="79" mass="9171">MTPCTIVVVVRFSAKVVWRQELPDDESVRYDGALQYPDVLAKQVDCLTHNLKDNTEINDEYLRAPHSQYKPVWVRPEPS</sequence>
<dbReference type="AlphaFoldDB" id="A0A2G6EAT6"/>
<proteinExistence type="predicted"/>
<gene>
    <name evidence="1" type="ORF">CSB45_02460</name>
</gene>
<evidence type="ECO:0000313" key="2">
    <source>
        <dbReference type="Proteomes" id="UP000229740"/>
    </source>
</evidence>
<comment type="caution">
    <text evidence="1">The sequence shown here is derived from an EMBL/GenBank/DDBJ whole genome shotgun (WGS) entry which is preliminary data.</text>
</comment>
<dbReference type="Proteomes" id="UP000229740">
    <property type="component" value="Unassembled WGS sequence"/>
</dbReference>
<evidence type="ECO:0000313" key="1">
    <source>
        <dbReference type="EMBL" id="PID58881.1"/>
    </source>
</evidence>
<protein>
    <submittedName>
        <fullName evidence="1">Uncharacterized protein</fullName>
    </submittedName>
</protein>
<accession>A0A2G6EAT6</accession>
<organism evidence="1 2">
    <name type="scientific">candidate division KSB3 bacterium</name>
    <dbReference type="NCBI Taxonomy" id="2044937"/>
    <lineage>
        <taxon>Bacteria</taxon>
        <taxon>candidate division KSB3</taxon>
    </lineage>
</organism>
<name>A0A2G6EAT6_9BACT</name>
<reference evidence="1 2" key="1">
    <citation type="submission" date="2017-10" db="EMBL/GenBank/DDBJ databases">
        <title>Novel microbial diversity and functional potential in the marine mammal oral microbiome.</title>
        <authorList>
            <person name="Dudek N.K."/>
            <person name="Sun C.L."/>
            <person name="Burstein D."/>
            <person name="Kantor R.S."/>
            <person name="Aliaga Goltsman D.S."/>
            <person name="Bik E.M."/>
            <person name="Thomas B.C."/>
            <person name="Banfield J.F."/>
            <person name="Relman D.A."/>
        </authorList>
    </citation>
    <scope>NUCLEOTIDE SEQUENCE [LARGE SCALE GENOMIC DNA]</scope>
    <source>
        <strain evidence="1">DOLZORAL124_49_17</strain>
    </source>
</reference>